<sequence>MRLPPISCLLILCAGLVGAEPASVMDHPGADPVSPGQRIFDLLDRDALAQSCCKVCRKGKACGDSCISRSLTCRKGQGCACDG</sequence>
<keyword evidence="3" id="KW-1185">Reference proteome</keyword>
<feature type="signal peptide" evidence="1">
    <location>
        <begin position="1"/>
        <end position="19"/>
    </location>
</feature>
<reference evidence="2 3" key="1">
    <citation type="submission" date="2015-12" db="EMBL/GenBank/DDBJ databases">
        <authorList>
            <person name="Shamseldin A."/>
            <person name="Moawad H."/>
            <person name="Abd El-Rahim W.M."/>
            <person name="Sadowsky M.J."/>
        </authorList>
    </citation>
    <scope>NUCLEOTIDE SEQUENCE [LARGE SCALE GENOMIC DNA]</scope>
    <source>
        <strain evidence="2 3">SJ5A-1</strain>
    </source>
</reference>
<accession>A0A0W7WEG9</accession>
<evidence type="ECO:0000256" key="1">
    <source>
        <dbReference type="SAM" id="SignalP"/>
    </source>
</evidence>
<dbReference type="EMBL" id="LPXO01000021">
    <property type="protein sequence ID" value="KUF08871.1"/>
    <property type="molecule type" value="Genomic_DNA"/>
</dbReference>
<protein>
    <submittedName>
        <fullName evidence="2">Uncharacterized protein</fullName>
    </submittedName>
</protein>
<keyword evidence="1" id="KW-0732">Signal</keyword>
<evidence type="ECO:0000313" key="3">
    <source>
        <dbReference type="Proteomes" id="UP000054396"/>
    </source>
</evidence>
<comment type="caution">
    <text evidence="2">The sequence shown here is derived from an EMBL/GenBank/DDBJ whole genome shotgun (WGS) entry which is preliminary data.</text>
</comment>
<evidence type="ECO:0000313" key="2">
    <source>
        <dbReference type="EMBL" id="KUF08871.1"/>
    </source>
</evidence>
<gene>
    <name evidence="2" type="ORF">AVJ23_20505</name>
</gene>
<dbReference type="OrthoDB" id="6184298at2"/>
<feature type="chain" id="PRO_5006936207" evidence="1">
    <location>
        <begin position="20"/>
        <end position="83"/>
    </location>
</feature>
<name>A0A0W7WEG9_9RHOB</name>
<dbReference type="AlphaFoldDB" id="A0A0W7WEG9"/>
<dbReference type="STRING" id="1685382.AVJ23_20505"/>
<organism evidence="2 3">
    <name type="scientific">Pseudoponticoccus marisrubri</name>
    <dbReference type="NCBI Taxonomy" id="1685382"/>
    <lineage>
        <taxon>Bacteria</taxon>
        <taxon>Pseudomonadati</taxon>
        <taxon>Pseudomonadota</taxon>
        <taxon>Alphaproteobacteria</taxon>
        <taxon>Rhodobacterales</taxon>
        <taxon>Roseobacteraceae</taxon>
        <taxon>Pseudoponticoccus</taxon>
    </lineage>
</organism>
<dbReference type="Proteomes" id="UP000054396">
    <property type="component" value="Unassembled WGS sequence"/>
</dbReference>
<proteinExistence type="predicted"/>
<dbReference type="RefSeq" id="WP_058864104.1">
    <property type="nucleotide sequence ID" value="NZ_LPXO01000021.1"/>
</dbReference>